<organism evidence="1">
    <name type="scientific">marine sediment metagenome</name>
    <dbReference type="NCBI Taxonomy" id="412755"/>
    <lineage>
        <taxon>unclassified sequences</taxon>
        <taxon>metagenomes</taxon>
        <taxon>ecological metagenomes</taxon>
    </lineage>
</organism>
<proteinExistence type="predicted"/>
<evidence type="ECO:0008006" key="2">
    <source>
        <dbReference type="Google" id="ProtNLM"/>
    </source>
</evidence>
<name>X0V4Z3_9ZZZZ</name>
<evidence type="ECO:0000313" key="1">
    <source>
        <dbReference type="EMBL" id="GAG13170.1"/>
    </source>
</evidence>
<reference evidence="1" key="1">
    <citation type="journal article" date="2014" name="Front. Microbiol.">
        <title>High frequency of phylogenetically diverse reductive dehalogenase-homologous genes in deep subseafloor sedimentary metagenomes.</title>
        <authorList>
            <person name="Kawai M."/>
            <person name="Futagami T."/>
            <person name="Toyoda A."/>
            <person name="Takaki Y."/>
            <person name="Nishi S."/>
            <person name="Hori S."/>
            <person name="Arai W."/>
            <person name="Tsubouchi T."/>
            <person name="Morono Y."/>
            <person name="Uchiyama I."/>
            <person name="Ito T."/>
            <person name="Fujiyama A."/>
            <person name="Inagaki F."/>
            <person name="Takami H."/>
        </authorList>
    </citation>
    <scope>NUCLEOTIDE SEQUENCE</scope>
    <source>
        <strain evidence="1">Expedition CK06-06</strain>
    </source>
</reference>
<dbReference type="SUPFAM" id="SSF75620">
    <property type="entry name" value="Release factor"/>
    <property type="match status" value="1"/>
</dbReference>
<feature type="non-terminal residue" evidence="1">
    <location>
        <position position="1"/>
    </location>
</feature>
<accession>X0V4Z3</accession>
<gene>
    <name evidence="1" type="ORF">S01H1_37620</name>
</gene>
<dbReference type="InterPro" id="IPR045853">
    <property type="entry name" value="Pep_chain_release_fac_I_sf"/>
</dbReference>
<dbReference type="Gene3D" id="3.30.70.1660">
    <property type="match status" value="1"/>
</dbReference>
<sequence length="44" mass="5204">PQNRVTDHRVNLSLYSLDRIMMGDMDELIQALGEFDKQQRLENL</sequence>
<dbReference type="EMBL" id="BARS01023633">
    <property type="protein sequence ID" value="GAG13170.1"/>
    <property type="molecule type" value="Genomic_DNA"/>
</dbReference>
<dbReference type="AlphaFoldDB" id="X0V4Z3"/>
<comment type="caution">
    <text evidence="1">The sequence shown here is derived from an EMBL/GenBank/DDBJ whole genome shotgun (WGS) entry which is preliminary data.</text>
</comment>
<protein>
    <recommendedName>
        <fullName evidence="2">Peptide chain release factor 1</fullName>
    </recommendedName>
</protein>